<dbReference type="GO" id="GO:0008236">
    <property type="term" value="F:serine-type peptidase activity"/>
    <property type="evidence" value="ECO:0007669"/>
    <property type="project" value="UniProtKB-KW"/>
</dbReference>
<evidence type="ECO:0000256" key="3">
    <source>
        <dbReference type="ARBA" id="ARBA00022670"/>
    </source>
</evidence>
<dbReference type="InterPro" id="IPR003507">
    <property type="entry name" value="S66_fam"/>
</dbReference>
<protein>
    <submittedName>
        <fullName evidence="8">LD-carboxypeptidase</fullName>
    </submittedName>
</protein>
<dbReference type="InterPro" id="IPR040921">
    <property type="entry name" value="Peptidase_S66C"/>
</dbReference>
<dbReference type="Pfam" id="PF02016">
    <property type="entry name" value="Peptidase_S66"/>
    <property type="match status" value="1"/>
</dbReference>
<evidence type="ECO:0000256" key="4">
    <source>
        <dbReference type="ARBA" id="ARBA00022801"/>
    </source>
</evidence>
<dbReference type="InterPro" id="IPR029062">
    <property type="entry name" value="Class_I_gatase-like"/>
</dbReference>
<keyword evidence="5" id="KW-0720">Serine protease</keyword>
<dbReference type="Proteomes" id="UP000448199">
    <property type="component" value="Unassembled WGS sequence"/>
</dbReference>
<dbReference type="SUPFAM" id="SSF141986">
    <property type="entry name" value="LD-carboxypeptidase A C-terminal domain-like"/>
    <property type="match status" value="1"/>
</dbReference>
<dbReference type="Gene3D" id="3.50.30.60">
    <property type="entry name" value="LD-carboxypeptidase A C-terminal domain-like"/>
    <property type="match status" value="1"/>
</dbReference>
<dbReference type="RefSeq" id="WP_160726980.1">
    <property type="nucleotide sequence ID" value="NZ_WTYC01000001.1"/>
</dbReference>
<keyword evidence="9" id="KW-1185">Reference proteome</keyword>
<dbReference type="SUPFAM" id="SSF52317">
    <property type="entry name" value="Class I glutamine amidotransferase-like"/>
    <property type="match status" value="1"/>
</dbReference>
<dbReference type="AlphaFoldDB" id="A0A844XL38"/>
<evidence type="ECO:0000259" key="6">
    <source>
        <dbReference type="Pfam" id="PF02016"/>
    </source>
</evidence>
<keyword evidence="2 8" id="KW-0121">Carboxypeptidase</keyword>
<evidence type="ECO:0000256" key="2">
    <source>
        <dbReference type="ARBA" id="ARBA00022645"/>
    </source>
</evidence>
<dbReference type="InterPro" id="IPR027461">
    <property type="entry name" value="Carboxypeptidase_A_C_sf"/>
</dbReference>
<dbReference type="GO" id="GO:0006508">
    <property type="term" value="P:proteolysis"/>
    <property type="evidence" value="ECO:0007669"/>
    <property type="project" value="UniProtKB-KW"/>
</dbReference>
<keyword evidence="4" id="KW-0378">Hydrolase</keyword>
<dbReference type="EMBL" id="WTYC01000001">
    <property type="protein sequence ID" value="MXO46721.1"/>
    <property type="molecule type" value="Genomic_DNA"/>
</dbReference>
<sequence>MRKVAICAPATPLRRKYAEAVAAIAAEEFPEIQLHFHDQCFESEGHFAGSDDVRLAALLECSNDPRFDAVWFAKGGYGSNRIAADFISQIKEEAREKAYLGYSDCGTLLGALYRADIGYPVHGPMPVDIKRDGGSDAVRRAMSWMSGDDSGIEPSLSSRPAVAFNLYTLSMLVGTQFMPVLEGHDILIEEVGEYEYAIDRLMFHLAENLRGASGIRLGEVTAIPENDRPFGADAEEIVRYWCTRYGFDYLGRAMIGHSSANRIVPFGLEARAAPA</sequence>
<dbReference type="PANTHER" id="PTHR30237:SF2">
    <property type="entry name" value="MUREIN TETRAPEPTIDE CARBOXYPEPTIDASE"/>
    <property type="match status" value="1"/>
</dbReference>
<accession>A0A844XL38</accession>
<dbReference type="OrthoDB" id="9807329at2"/>
<dbReference type="InterPro" id="IPR027478">
    <property type="entry name" value="LdcA_N"/>
</dbReference>
<comment type="similarity">
    <text evidence="1">Belongs to the peptidase S66 family.</text>
</comment>
<evidence type="ECO:0000313" key="8">
    <source>
        <dbReference type="EMBL" id="MXO46721.1"/>
    </source>
</evidence>
<reference evidence="8 9" key="1">
    <citation type="submission" date="2019-12" db="EMBL/GenBank/DDBJ databases">
        <title>Genomic-based taxomic classification of the family Erythrobacteraceae.</title>
        <authorList>
            <person name="Xu L."/>
        </authorList>
    </citation>
    <scope>NUCLEOTIDE SEQUENCE [LARGE SCALE GENOMIC DNA]</scope>
    <source>
        <strain evidence="8 9">DSM 17792</strain>
    </source>
</reference>
<gene>
    <name evidence="8" type="ORF">GRI69_00380</name>
</gene>
<feature type="domain" description="LD-carboxypeptidase N-terminal" evidence="6">
    <location>
        <begin position="4"/>
        <end position="117"/>
    </location>
</feature>
<comment type="caution">
    <text evidence="8">The sequence shown here is derived from an EMBL/GenBank/DDBJ whole genome shotgun (WGS) entry which is preliminary data.</text>
</comment>
<evidence type="ECO:0000256" key="5">
    <source>
        <dbReference type="ARBA" id="ARBA00022825"/>
    </source>
</evidence>
<dbReference type="GO" id="GO:0004180">
    <property type="term" value="F:carboxypeptidase activity"/>
    <property type="evidence" value="ECO:0007669"/>
    <property type="project" value="UniProtKB-KW"/>
</dbReference>
<evidence type="ECO:0000256" key="1">
    <source>
        <dbReference type="ARBA" id="ARBA00010233"/>
    </source>
</evidence>
<dbReference type="PANTHER" id="PTHR30237">
    <property type="entry name" value="MURAMOYLTETRAPEPTIDE CARBOXYPEPTIDASE"/>
    <property type="match status" value="1"/>
</dbReference>
<organism evidence="8 9">
    <name type="scientific">Qipengyuania vulgaris</name>
    <dbReference type="NCBI Taxonomy" id="291985"/>
    <lineage>
        <taxon>Bacteria</taxon>
        <taxon>Pseudomonadati</taxon>
        <taxon>Pseudomonadota</taxon>
        <taxon>Alphaproteobacteria</taxon>
        <taxon>Sphingomonadales</taxon>
        <taxon>Erythrobacteraceae</taxon>
        <taxon>Qipengyuania</taxon>
    </lineage>
</organism>
<dbReference type="Gene3D" id="3.40.50.10740">
    <property type="entry name" value="Class I glutamine amidotransferase-like"/>
    <property type="match status" value="1"/>
</dbReference>
<evidence type="ECO:0000313" key="9">
    <source>
        <dbReference type="Proteomes" id="UP000448199"/>
    </source>
</evidence>
<dbReference type="Pfam" id="PF17676">
    <property type="entry name" value="Peptidase_S66C"/>
    <property type="match status" value="1"/>
</dbReference>
<feature type="domain" description="LD-carboxypeptidase C-terminal" evidence="7">
    <location>
        <begin position="165"/>
        <end position="271"/>
    </location>
</feature>
<dbReference type="CDD" id="cd07025">
    <property type="entry name" value="Peptidase_S66"/>
    <property type="match status" value="1"/>
</dbReference>
<name>A0A844XL38_9SPHN</name>
<keyword evidence="3" id="KW-0645">Protease</keyword>
<dbReference type="InterPro" id="IPR040449">
    <property type="entry name" value="Peptidase_S66_N"/>
</dbReference>
<proteinExistence type="inferred from homology"/>
<evidence type="ECO:0000259" key="7">
    <source>
        <dbReference type="Pfam" id="PF17676"/>
    </source>
</evidence>